<dbReference type="SUPFAM" id="SSF111331">
    <property type="entry name" value="NAD kinase/diacylglycerol kinase-like"/>
    <property type="match status" value="1"/>
</dbReference>
<dbReference type="InterPro" id="IPR017438">
    <property type="entry name" value="ATP-NAD_kinase_N"/>
</dbReference>
<dbReference type="InterPro" id="IPR001206">
    <property type="entry name" value="Diacylglycerol_kinase_cat_dom"/>
</dbReference>
<dbReference type="GO" id="GO:0001727">
    <property type="term" value="F:lipid kinase activity"/>
    <property type="evidence" value="ECO:0007669"/>
    <property type="project" value="UniProtKB-ARBA"/>
</dbReference>
<dbReference type="Pfam" id="PF00781">
    <property type="entry name" value="DAGK_cat"/>
    <property type="match status" value="1"/>
</dbReference>
<dbReference type="VEuPathDB" id="FungiDB:BDEG_20425"/>
<dbReference type="InterPro" id="IPR050187">
    <property type="entry name" value="Lipid_Phosphate_FormReg"/>
</dbReference>
<evidence type="ECO:0000313" key="3">
    <source>
        <dbReference type="Proteomes" id="UP000077115"/>
    </source>
</evidence>
<dbReference type="InterPro" id="IPR016064">
    <property type="entry name" value="NAD/diacylglycerol_kinase_sf"/>
</dbReference>
<name>A0A177W825_BATDL</name>
<accession>A0A177W825</accession>
<dbReference type="Proteomes" id="UP000077115">
    <property type="component" value="Unassembled WGS sequence"/>
</dbReference>
<dbReference type="STRING" id="403673.A0A177W825"/>
<dbReference type="EMBL" id="DS022300">
    <property type="protein sequence ID" value="OAJ36229.1"/>
    <property type="molecule type" value="Genomic_DNA"/>
</dbReference>
<protein>
    <recommendedName>
        <fullName evidence="1">DAGKc domain-containing protein</fullName>
    </recommendedName>
</protein>
<organism evidence="2 3">
    <name type="scientific">Batrachochytrium dendrobatidis (strain JEL423)</name>
    <dbReference type="NCBI Taxonomy" id="403673"/>
    <lineage>
        <taxon>Eukaryota</taxon>
        <taxon>Fungi</taxon>
        <taxon>Fungi incertae sedis</taxon>
        <taxon>Chytridiomycota</taxon>
        <taxon>Chytridiomycota incertae sedis</taxon>
        <taxon>Chytridiomycetes</taxon>
        <taxon>Rhizophydiales</taxon>
        <taxon>Rhizophydiales incertae sedis</taxon>
        <taxon>Batrachochytrium</taxon>
    </lineage>
</organism>
<evidence type="ECO:0000259" key="1">
    <source>
        <dbReference type="PROSITE" id="PS50146"/>
    </source>
</evidence>
<reference evidence="2 3" key="2">
    <citation type="submission" date="2016-05" db="EMBL/GenBank/DDBJ databases">
        <title>Lineage-specific infection strategies underlie the spectrum of fungal disease in amphibians.</title>
        <authorList>
            <person name="Cuomo C.A."/>
            <person name="Farrer R.A."/>
            <person name="James T."/>
            <person name="Longcore J."/>
            <person name="Birren B."/>
        </authorList>
    </citation>
    <scope>NUCLEOTIDE SEQUENCE [LARGE SCALE GENOMIC DNA]</scope>
    <source>
        <strain evidence="2 3">JEL423</strain>
    </source>
</reference>
<feature type="domain" description="DAGKc" evidence="1">
    <location>
        <begin position="79"/>
        <end position="218"/>
    </location>
</feature>
<dbReference type="PROSITE" id="PS50146">
    <property type="entry name" value="DAGK"/>
    <property type="match status" value="1"/>
</dbReference>
<proteinExistence type="predicted"/>
<dbReference type="GO" id="GO:0046512">
    <property type="term" value="P:sphingosine biosynthetic process"/>
    <property type="evidence" value="ECO:0007669"/>
    <property type="project" value="TreeGrafter"/>
</dbReference>
<dbReference type="GO" id="GO:0016020">
    <property type="term" value="C:membrane"/>
    <property type="evidence" value="ECO:0007669"/>
    <property type="project" value="TreeGrafter"/>
</dbReference>
<reference evidence="2 3" key="1">
    <citation type="submission" date="2006-10" db="EMBL/GenBank/DDBJ databases">
        <title>The Genome Sequence of Batrachochytrium dendrobatidis JEL423.</title>
        <authorList>
            <consortium name="The Broad Institute Genome Sequencing Platform"/>
            <person name="Birren B."/>
            <person name="Lander E."/>
            <person name="Galagan J."/>
            <person name="Cuomo C."/>
            <person name="Devon K."/>
            <person name="Jaffe D."/>
            <person name="Butler J."/>
            <person name="Alvarez P."/>
            <person name="Gnerre S."/>
            <person name="Grabherr M."/>
            <person name="Kleber M."/>
            <person name="Mauceli E."/>
            <person name="Brockman W."/>
            <person name="Young S."/>
            <person name="LaButti K."/>
            <person name="Sykes S."/>
            <person name="DeCaprio D."/>
            <person name="Crawford M."/>
            <person name="Koehrsen M."/>
            <person name="Engels R."/>
            <person name="Montgomery P."/>
            <person name="Pearson M."/>
            <person name="Howarth C."/>
            <person name="Larson L."/>
            <person name="White J."/>
            <person name="O'Leary S."/>
            <person name="Kodira C."/>
            <person name="Zeng Q."/>
            <person name="Yandava C."/>
            <person name="Alvarado L."/>
            <person name="Longcore J."/>
            <person name="James T."/>
        </authorList>
    </citation>
    <scope>NUCLEOTIDE SEQUENCE [LARGE SCALE GENOMIC DNA]</scope>
    <source>
        <strain evidence="2 3">JEL423</strain>
    </source>
</reference>
<dbReference type="PANTHER" id="PTHR12358:SF31">
    <property type="entry name" value="ACYLGLYCEROL KINASE, MITOCHONDRIAL"/>
    <property type="match status" value="1"/>
</dbReference>
<dbReference type="AlphaFoldDB" id="A0A177W825"/>
<dbReference type="GO" id="GO:0016773">
    <property type="term" value="F:phosphotransferase activity, alcohol group as acceptor"/>
    <property type="evidence" value="ECO:0007669"/>
    <property type="project" value="UniProtKB-ARBA"/>
</dbReference>
<gene>
    <name evidence="2" type="ORF">BDEG_20425</name>
</gene>
<dbReference type="OrthoDB" id="3853857at2759"/>
<dbReference type="GO" id="GO:0005737">
    <property type="term" value="C:cytoplasm"/>
    <property type="evidence" value="ECO:0007669"/>
    <property type="project" value="TreeGrafter"/>
</dbReference>
<evidence type="ECO:0000313" key="2">
    <source>
        <dbReference type="EMBL" id="OAJ36229.1"/>
    </source>
</evidence>
<dbReference type="Gene3D" id="2.60.200.40">
    <property type="match status" value="1"/>
</dbReference>
<sequence length="478" mass="53536">MGMASRLYACVTPSPYSAVVDTISSIPTGIWATFILEVVKTPLGDTKKPVLRIIKFRSVDADAAKTAVDTVLNKLYPDRLEKKILFILNPHGGVKKAKSCYHDTIFPFMCMAGYRDHHQLIETQAPMHATKIAQTLDVNQYKCATTISGDGVFHEFINGLFTRTDWDAARRLPVGIIGAGSSNAMSKNLDLNFAELGTLATLKCHTKSIDIFSYTQNNTRMFSHLLVMFAFLADIDIESDKYRYIGTSRFILAAIVRLFKFRNYKANVHILTAEEASHYKLEKNAVQKSVGPPSLYTSADSQAYKNWPIHINPYLQLFVATKHPYISSDFLVAPSIKSDDGQMQIVWSEDMGAQKTLLAILDQETGKFLTFDSTRQAKAVAFVIEPEPYVYKIPKNTQDFAGDGSQSSAAKSLGVSRIASTRNPGIMDVSGEEVSYESITVEVHPKMLNCIVPVWLDQQRWEKQFLERFDGRGTKLYF</sequence>
<dbReference type="Gene3D" id="3.40.50.10330">
    <property type="entry name" value="Probable inorganic polyphosphate/atp-NAD kinase, domain 1"/>
    <property type="match status" value="1"/>
</dbReference>
<dbReference type="PANTHER" id="PTHR12358">
    <property type="entry name" value="SPHINGOSINE KINASE"/>
    <property type="match status" value="1"/>
</dbReference>